<dbReference type="SUPFAM" id="SSF160527">
    <property type="entry name" value="V-type ATPase subunit E-like"/>
    <property type="match status" value="1"/>
</dbReference>
<evidence type="ECO:0000256" key="4">
    <source>
        <dbReference type="ARBA" id="ARBA00022795"/>
    </source>
</evidence>
<accession>A0ABT2T076</accession>
<comment type="similarity">
    <text evidence="2">Belongs to the FliH family.</text>
</comment>
<dbReference type="InterPro" id="IPR018035">
    <property type="entry name" value="Flagellar_FliH/T3SS_HrpE"/>
</dbReference>
<dbReference type="Pfam" id="PF02108">
    <property type="entry name" value="FliH"/>
    <property type="match status" value="1"/>
</dbReference>
<dbReference type="PANTHER" id="PTHR34982">
    <property type="entry name" value="YOP PROTEINS TRANSLOCATION PROTEIN L"/>
    <property type="match status" value="1"/>
</dbReference>
<dbReference type="InterPro" id="IPR051472">
    <property type="entry name" value="T3SS_Stator/FliH"/>
</dbReference>
<dbReference type="EMBL" id="JAOQKJ010000003">
    <property type="protein sequence ID" value="MCU6743655.1"/>
    <property type="molecule type" value="Genomic_DNA"/>
</dbReference>
<dbReference type="RefSeq" id="WP_262573479.1">
    <property type="nucleotide sequence ID" value="NZ_JAOQKJ010000003.1"/>
</dbReference>
<evidence type="ECO:0000259" key="8">
    <source>
        <dbReference type="Pfam" id="PF02108"/>
    </source>
</evidence>
<proteinExistence type="inferred from homology"/>
<feature type="domain" description="Flagellar assembly protein FliH/Type III secretion system HrpE" evidence="8">
    <location>
        <begin position="139"/>
        <end position="266"/>
    </location>
</feature>
<evidence type="ECO:0000256" key="5">
    <source>
        <dbReference type="ARBA" id="ARBA00022927"/>
    </source>
</evidence>
<organism evidence="9 10">
    <name type="scientific">Suilimivivens aceti</name>
    <dbReference type="NCBI Taxonomy" id="2981774"/>
    <lineage>
        <taxon>Bacteria</taxon>
        <taxon>Bacillati</taxon>
        <taxon>Bacillota</taxon>
        <taxon>Clostridia</taxon>
        <taxon>Lachnospirales</taxon>
        <taxon>Lachnospiraceae</taxon>
        <taxon>Suilimivivens</taxon>
    </lineage>
</organism>
<evidence type="ECO:0000256" key="6">
    <source>
        <dbReference type="ARBA" id="ARBA00023225"/>
    </source>
</evidence>
<sequence>MFKNLYKSGLIHMDSEDKRIIDNNALAEKKLDKVLHSASFQSTAESSAQEISGEPEDTEVVDALLNDTGPDSQEEEKNALKQEIEEARNELEKIRSQTDEMIAQAKEQTAEIQKKAYEEAREDGYRDGERQGRQEAEAVKAEYQQKLKELQAAFEKEERELEPRFIEALTGIYEHIFKVDLSDYHELVTTLLCNTMQKIEGCRNLLIHVSGNDYKNVKENKERLQKEAGGSTVSVEIAEDKTLSAGQAMIETENGVYDCSLDTELSELTRKLKLLSYEALK</sequence>
<keyword evidence="6" id="KW-1006">Bacterial flagellum protein export</keyword>
<evidence type="ECO:0000256" key="2">
    <source>
        <dbReference type="ARBA" id="ARBA00006602"/>
    </source>
</evidence>
<evidence type="ECO:0000256" key="1">
    <source>
        <dbReference type="ARBA" id="ARBA00003041"/>
    </source>
</evidence>
<name>A0ABT2T076_9FIRM</name>
<keyword evidence="3" id="KW-0813">Transport</keyword>
<gene>
    <name evidence="9" type="ORF">OCV77_03915</name>
</gene>
<keyword evidence="5" id="KW-0653">Protein transport</keyword>
<evidence type="ECO:0000313" key="9">
    <source>
        <dbReference type="EMBL" id="MCU6743655.1"/>
    </source>
</evidence>
<reference evidence="9 10" key="1">
    <citation type="journal article" date="2021" name="ISME Commun">
        <title>Automated analysis of genomic sequences facilitates high-throughput and comprehensive description of bacteria.</title>
        <authorList>
            <person name="Hitch T.C.A."/>
        </authorList>
    </citation>
    <scope>NUCLEOTIDE SEQUENCE [LARGE SCALE GENOMIC DNA]</scope>
    <source>
        <strain evidence="9 10">Sanger_18</strain>
    </source>
</reference>
<dbReference type="PANTHER" id="PTHR34982:SF1">
    <property type="entry name" value="FLAGELLAR ASSEMBLY PROTEIN FLIH"/>
    <property type="match status" value="1"/>
</dbReference>
<feature type="coiled-coil region" evidence="7">
    <location>
        <begin position="70"/>
        <end position="160"/>
    </location>
</feature>
<keyword evidence="10" id="KW-1185">Reference proteome</keyword>
<keyword evidence="4" id="KW-1005">Bacterial flagellum biogenesis</keyword>
<evidence type="ECO:0000256" key="7">
    <source>
        <dbReference type="SAM" id="Coils"/>
    </source>
</evidence>
<keyword evidence="7" id="KW-0175">Coiled coil</keyword>
<comment type="caution">
    <text evidence="9">The sequence shown here is derived from an EMBL/GenBank/DDBJ whole genome shotgun (WGS) entry which is preliminary data.</text>
</comment>
<dbReference type="Proteomes" id="UP001652432">
    <property type="component" value="Unassembled WGS sequence"/>
</dbReference>
<evidence type="ECO:0000313" key="10">
    <source>
        <dbReference type="Proteomes" id="UP001652432"/>
    </source>
</evidence>
<comment type="function">
    <text evidence="1">Needed for flagellar regrowth and assembly.</text>
</comment>
<evidence type="ECO:0000256" key="3">
    <source>
        <dbReference type="ARBA" id="ARBA00022448"/>
    </source>
</evidence>
<protein>
    <submittedName>
        <fullName evidence="9">FliH/SctL family protein</fullName>
    </submittedName>
</protein>